<accession>A0AAE8J4W8</accession>
<keyword evidence="7" id="KW-0808">Transferase</keyword>
<name>A0AAE8J4W8_LATSK</name>
<dbReference type="Gene3D" id="3.40.1170.60">
    <property type="match status" value="1"/>
</dbReference>
<sequence>MYDYTDEPRRIILMIDSKSFYASVESVKRGLNPLKSILVVMSTAKNAGSGLVLAASPRAKQLFGISNVTRATQVPVHDKRLIVAEPRMNLYIEENLKINRIFQRFTAEEDIQPYSIDESLLDITTSWHLFGQTPYEVARQIQLTVKKETGIYLTVGIGDNPLLAKLALDLEAKHNHSLIAEWHYEDVPDKLWPVTDLARVWSIGQRTATKLNQLQIHSMGDLAHTNPYDLKQKMGIIGSQLFAFSWGIDRAIVHQKHTPKERSYGNSQVLPRDYFLQTEIEVVIREIAEQVAARLRAHRKQACMISLGIGFSFSENESGVHSGFGRSLKIEPTNGNHEITTTAIQLFREQWQHQTIRHISLTCGQLIDDDVQQLDLFDPQLRHLKQHQLDQTVDEIRQKFGFSSLVKLSSKDKGATAIERAGLVGGHAGGNAYD</sequence>
<dbReference type="InterPro" id="IPR050116">
    <property type="entry name" value="DNA_polymerase-Y"/>
</dbReference>
<dbReference type="InterPro" id="IPR043128">
    <property type="entry name" value="Rev_trsase/Diguanyl_cyclase"/>
</dbReference>
<dbReference type="Pfam" id="PF00817">
    <property type="entry name" value="IMS"/>
    <property type="match status" value="1"/>
</dbReference>
<dbReference type="GO" id="GO:0003887">
    <property type="term" value="F:DNA-directed DNA polymerase activity"/>
    <property type="evidence" value="ECO:0007669"/>
    <property type="project" value="UniProtKB-KW"/>
</dbReference>
<dbReference type="InterPro" id="IPR043502">
    <property type="entry name" value="DNA/RNA_pol_sf"/>
</dbReference>
<dbReference type="AlphaFoldDB" id="A0AAE8J4W8"/>
<dbReference type="PANTHER" id="PTHR11076:SF35">
    <property type="entry name" value="DNA REPAIR PROTEIN HOMOLOG YOBH"/>
    <property type="match status" value="1"/>
</dbReference>
<dbReference type="SUPFAM" id="SSF56672">
    <property type="entry name" value="DNA/RNA polymerases"/>
    <property type="match status" value="1"/>
</dbReference>
<comment type="similarity">
    <text evidence="1">Belongs to the DNA polymerase type-Y family.</text>
</comment>
<evidence type="ECO:0000256" key="4">
    <source>
        <dbReference type="ARBA" id="ARBA00022705"/>
    </source>
</evidence>
<dbReference type="GO" id="GO:0042276">
    <property type="term" value="P:error-prone translesion synthesis"/>
    <property type="evidence" value="ECO:0007669"/>
    <property type="project" value="TreeGrafter"/>
</dbReference>
<evidence type="ECO:0000313" key="7">
    <source>
        <dbReference type="EMBL" id="SPE19734.1"/>
    </source>
</evidence>
<dbReference type="GO" id="GO:0009432">
    <property type="term" value="P:SOS response"/>
    <property type="evidence" value="ECO:0007669"/>
    <property type="project" value="TreeGrafter"/>
</dbReference>
<dbReference type="RefSeq" id="WP_025016522.1">
    <property type="nucleotide sequence ID" value="NZ_BJLN01000029.1"/>
</dbReference>
<dbReference type="Pfam" id="PF11799">
    <property type="entry name" value="IMS_C"/>
    <property type="match status" value="1"/>
</dbReference>
<reference evidence="7 8" key="1">
    <citation type="submission" date="2018-02" db="EMBL/GenBank/DDBJ databases">
        <authorList>
            <person name="Rodrigo-Torres L."/>
            <person name="Arahal R. D."/>
            <person name="Lucena T."/>
        </authorList>
    </citation>
    <scope>NUCLEOTIDE SEQUENCE [LARGE SCALE GENOMIC DNA]</scope>
    <source>
        <strain evidence="7 8">CECT 9267</strain>
    </source>
</reference>
<comment type="caution">
    <text evidence="7">The sequence shown here is derived from an EMBL/GenBank/DDBJ whole genome shotgun (WGS) entry which is preliminary data.</text>
</comment>
<dbReference type="InterPro" id="IPR017961">
    <property type="entry name" value="DNA_pol_Y-fam_little_finger"/>
</dbReference>
<proteinExistence type="inferred from homology"/>
<evidence type="ECO:0000313" key="8">
    <source>
        <dbReference type="Proteomes" id="UP000239650"/>
    </source>
</evidence>
<evidence type="ECO:0000256" key="2">
    <source>
        <dbReference type="ARBA" id="ARBA00022457"/>
    </source>
</evidence>
<dbReference type="Gene3D" id="3.30.70.270">
    <property type="match status" value="1"/>
</dbReference>
<dbReference type="Proteomes" id="UP000239650">
    <property type="component" value="Unassembled WGS sequence"/>
</dbReference>
<dbReference type="PANTHER" id="PTHR11076">
    <property type="entry name" value="DNA REPAIR POLYMERASE UMUC / TRANSFERASE FAMILY MEMBER"/>
    <property type="match status" value="1"/>
</dbReference>
<gene>
    <name evidence="7" type="primary">dinB_1</name>
    <name evidence="7" type="ORF">LAS9267_00704</name>
</gene>
<dbReference type="InterPro" id="IPR001126">
    <property type="entry name" value="UmuC"/>
</dbReference>
<dbReference type="InterPro" id="IPR024728">
    <property type="entry name" value="PolY_HhH_motif"/>
</dbReference>
<dbReference type="GO" id="GO:0006260">
    <property type="term" value="P:DNA replication"/>
    <property type="evidence" value="ECO:0007669"/>
    <property type="project" value="UniProtKB-KW"/>
</dbReference>
<keyword evidence="5" id="KW-0239">DNA-directed DNA polymerase</keyword>
<evidence type="ECO:0000256" key="5">
    <source>
        <dbReference type="ARBA" id="ARBA00022932"/>
    </source>
</evidence>
<dbReference type="CDD" id="cd01700">
    <property type="entry name" value="PolY_Pol_V_umuC"/>
    <property type="match status" value="1"/>
</dbReference>
<dbReference type="Gene3D" id="1.10.150.20">
    <property type="entry name" value="5' to 3' exonuclease, C-terminal subdomain"/>
    <property type="match status" value="1"/>
</dbReference>
<dbReference type="Pfam" id="PF11798">
    <property type="entry name" value="IMS_HHH"/>
    <property type="match status" value="1"/>
</dbReference>
<dbReference type="GO" id="GO:0006281">
    <property type="term" value="P:DNA repair"/>
    <property type="evidence" value="ECO:0007669"/>
    <property type="project" value="InterPro"/>
</dbReference>
<dbReference type="GO" id="GO:0005829">
    <property type="term" value="C:cytosol"/>
    <property type="evidence" value="ECO:0007669"/>
    <property type="project" value="TreeGrafter"/>
</dbReference>
<dbReference type="Gene3D" id="3.30.1490.100">
    <property type="entry name" value="DNA polymerase, Y-family, little finger domain"/>
    <property type="match status" value="1"/>
</dbReference>
<keyword evidence="4" id="KW-0235">DNA replication</keyword>
<dbReference type="InterPro" id="IPR036775">
    <property type="entry name" value="DNA_pol_Y-fam_lit_finger_sf"/>
</dbReference>
<evidence type="ECO:0000259" key="6">
    <source>
        <dbReference type="PROSITE" id="PS50173"/>
    </source>
</evidence>
<dbReference type="GO" id="GO:0003684">
    <property type="term" value="F:damaged DNA binding"/>
    <property type="evidence" value="ECO:0007669"/>
    <property type="project" value="InterPro"/>
</dbReference>
<dbReference type="EC" id="2.7.7.7" evidence="7"/>
<feature type="domain" description="UmuC" evidence="6">
    <location>
        <begin position="12"/>
        <end position="204"/>
    </location>
</feature>
<keyword evidence="2" id="KW-0515">Mutator protein</keyword>
<evidence type="ECO:0000256" key="3">
    <source>
        <dbReference type="ARBA" id="ARBA00022695"/>
    </source>
</evidence>
<dbReference type="EMBL" id="OKRC01000002">
    <property type="protein sequence ID" value="SPE19734.1"/>
    <property type="molecule type" value="Genomic_DNA"/>
</dbReference>
<keyword evidence="3 7" id="KW-0548">Nucleotidyltransferase</keyword>
<protein>
    <submittedName>
        <fullName evidence="7">DNA polymerase IV</fullName>
        <ecNumber evidence="7">2.7.7.7</ecNumber>
    </submittedName>
</protein>
<dbReference type="SUPFAM" id="SSF100879">
    <property type="entry name" value="Lesion bypass DNA polymerase (Y-family), little finger domain"/>
    <property type="match status" value="1"/>
</dbReference>
<dbReference type="PROSITE" id="PS50173">
    <property type="entry name" value="UMUC"/>
    <property type="match status" value="1"/>
</dbReference>
<organism evidence="7 8">
    <name type="scientific">Latilactobacillus sakei</name>
    <name type="common">Lactobacillus sakei</name>
    <dbReference type="NCBI Taxonomy" id="1599"/>
    <lineage>
        <taxon>Bacteria</taxon>
        <taxon>Bacillati</taxon>
        <taxon>Bacillota</taxon>
        <taxon>Bacilli</taxon>
        <taxon>Lactobacillales</taxon>
        <taxon>Lactobacillaceae</taxon>
        <taxon>Latilactobacillus</taxon>
    </lineage>
</organism>
<evidence type="ECO:0000256" key="1">
    <source>
        <dbReference type="ARBA" id="ARBA00010945"/>
    </source>
</evidence>